<dbReference type="InParanoid" id="G0QXX0"/>
<dbReference type="Gene3D" id="3.30.70.580">
    <property type="entry name" value="Pseudouridine synthase I, catalytic domain, N-terminal subdomain"/>
    <property type="match status" value="1"/>
</dbReference>
<dbReference type="InterPro" id="IPR018496">
    <property type="entry name" value="PsdUridine_synth_RsuA/RluB_CS"/>
</dbReference>
<dbReference type="GO" id="GO:0006364">
    <property type="term" value="P:rRNA processing"/>
    <property type="evidence" value="ECO:0007669"/>
    <property type="project" value="UniProtKB-ARBA"/>
</dbReference>
<dbReference type="InterPro" id="IPR042092">
    <property type="entry name" value="PsdUridine_s_RsuA/RluB/E/F_cat"/>
</dbReference>
<dbReference type="PANTHER" id="PTHR47683:SF3">
    <property type="entry name" value="RIBOSOMAL LARGE SUBUNIT PSEUDOURIDINE SYNTHASE B"/>
    <property type="match status" value="1"/>
</dbReference>
<comment type="similarity">
    <text evidence="1">Belongs to the pseudouridine synthase RsuA family.</text>
</comment>
<reference evidence="4 5" key="1">
    <citation type="submission" date="2011-07" db="EMBL/GenBank/DDBJ databases">
        <authorList>
            <person name="Coyne R."/>
            <person name="Brami D."/>
            <person name="Johnson J."/>
            <person name="Hostetler J."/>
            <person name="Hannick L."/>
            <person name="Clark T."/>
            <person name="Cassidy-Hanley D."/>
            <person name="Inman J."/>
        </authorList>
    </citation>
    <scope>NUCLEOTIDE SEQUENCE [LARGE SCALE GENOMIC DNA]</scope>
    <source>
        <strain evidence="4 5">G5</strain>
    </source>
</reference>
<evidence type="ECO:0000313" key="5">
    <source>
        <dbReference type="Proteomes" id="UP000008983"/>
    </source>
</evidence>
<dbReference type="PROSITE" id="PS01149">
    <property type="entry name" value="PSI_RSU"/>
    <property type="match status" value="1"/>
</dbReference>
<organism evidence="4 5">
    <name type="scientific">Ichthyophthirius multifiliis</name>
    <name type="common">White spot disease agent</name>
    <name type="synonym">Ich</name>
    <dbReference type="NCBI Taxonomy" id="5932"/>
    <lineage>
        <taxon>Eukaryota</taxon>
        <taxon>Sar</taxon>
        <taxon>Alveolata</taxon>
        <taxon>Ciliophora</taxon>
        <taxon>Intramacronucleata</taxon>
        <taxon>Oligohymenophorea</taxon>
        <taxon>Hymenostomatida</taxon>
        <taxon>Ophryoglenina</taxon>
        <taxon>Ichthyophthirius</taxon>
    </lineage>
</organism>
<dbReference type="GO" id="GO:0009982">
    <property type="term" value="F:pseudouridine synthase activity"/>
    <property type="evidence" value="ECO:0007669"/>
    <property type="project" value="InterPro"/>
</dbReference>
<dbReference type="GO" id="GO:0003723">
    <property type="term" value="F:RNA binding"/>
    <property type="evidence" value="ECO:0007669"/>
    <property type="project" value="InterPro"/>
</dbReference>
<dbReference type="Pfam" id="PF00849">
    <property type="entry name" value="PseudoU_synth_2"/>
    <property type="match status" value="1"/>
</dbReference>
<evidence type="ECO:0000313" key="4">
    <source>
        <dbReference type="EMBL" id="EGR29922.1"/>
    </source>
</evidence>
<dbReference type="Proteomes" id="UP000008983">
    <property type="component" value="Unassembled WGS sequence"/>
</dbReference>
<dbReference type="Gene3D" id="3.30.70.1560">
    <property type="entry name" value="Alpha-L RNA-binding motif"/>
    <property type="match status" value="1"/>
</dbReference>
<dbReference type="InterPro" id="IPR006145">
    <property type="entry name" value="PsdUridine_synth_RsuA/RluA"/>
</dbReference>
<dbReference type="OrthoDB" id="440619at2759"/>
<keyword evidence="2" id="KW-0413">Isomerase</keyword>
<dbReference type="RefSeq" id="XP_004031158.1">
    <property type="nucleotide sequence ID" value="XM_004031110.1"/>
</dbReference>
<dbReference type="OMA" id="KACAMEE"/>
<evidence type="ECO:0000256" key="2">
    <source>
        <dbReference type="ARBA" id="ARBA00023235"/>
    </source>
</evidence>
<dbReference type="AlphaFoldDB" id="G0QXX0"/>
<dbReference type="InterPro" id="IPR050343">
    <property type="entry name" value="RsuA_PseudoU_synthase"/>
</dbReference>
<evidence type="ECO:0000256" key="1">
    <source>
        <dbReference type="ARBA" id="ARBA00008348"/>
    </source>
</evidence>
<dbReference type="InterPro" id="IPR020094">
    <property type="entry name" value="TruA/RsuA/RluB/E/F_N"/>
</dbReference>
<gene>
    <name evidence="4" type="ORF">IMG5_145760</name>
</gene>
<evidence type="ECO:0000259" key="3">
    <source>
        <dbReference type="Pfam" id="PF00849"/>
    </source>
</evidence>
<proteinExistence type="inferred from homology"/>
<dbReference type="InterPro" id="IPR020103">
    <property type="entry name" value="PsdUridine_synth_cat_dom_sf"/>
</dbReference>
<dbReference type="EMBL" id="GL984091">
    <property type="protein sequence ID" value="EGR29922.1"/>
    <property type="molecule type" value="Genomic_DNA"/>
</dbReference>
<dbReference type="GeneID" id="14906029"/>
<dbReference type="GO" id="GO:0001522">
    <property type="term" value="P:pseudouridine synthesis"/>
    <property type="evidence" value="ECO:0007669"/>
    <property type="project" value="InterPro"/>
</dbReference>
<protein>
    <submittedName>
        <fullName evidence="4">tRNA rRNA pseudouridine synthase, putative</fullName>
    </submittedName>
</protein>
<keyword evidence="5" id="KW-1185">Reference proteome</keyword>
<accession>G0QXX0</accession>
<name>G0QXX0_ICHMU</name>
<dbReference type="STRING" id="857967.G0QXX0"/>
<dbReference type="eggNOG" id="ENOG502QT4T">
    <property type="taxonomic scope" value="Eukaryota"/>
</dbReference>
<dbReference type="SUPFAM" id="SSF55120">
    <property type="entry name" value="Pseudouridine synthase"/>
    <property type="match status" value="1"/>
</dbReference>
<feature type="domain" description="Pseudouridine synthase RsuA/RluA-like" evidence="3">
    <location>
        <begin position="7"/>
        <end position="102"/>
    </location>
</feature>
<sequence>MGQFLQMGRLDFNSEGLILLTNDGEIAQCLELPESKIYRQYRVRVQGKVDEKKLMKLRQGVIINGVQYGPFHAEIDRRQTTNTWLDIGLYTGKNREIRKVMQKLDLRVSRLKREVFGPYKTGKMLPGQIFETYITSDLKRKLYLHMRKNLNQNKKT</sequence>
<dbReference type="PANTHER" id="PTHR47683">
    <property type="entry name" value="PSEUDOURIDINE SYNTHASE FAMILY PROTEIN-RELATED"/>
    <property type="match status" value="1"/>
</dbReference>